<comment type="caution">
    <text evidence="1">The sequence shown here is derived from an EMBL/GenBank/DDBJ whole genome shotgun (WGS) entry which is preliminary data.</text>
</comment>
<sequence length="108" mass="11859">MLGKGERTTFADDEVIQYAHFDQVQRRFQPCGQGAIRQTGFRATGGVVVNDNGSSCVMCEGALDDLAGINAGAIDTPVKEDLECQNAMAGIEKNYTENFMLLWCKMQF</sequence>
<accession>A0A0F4XW26</accession>
<protein>
    <submittedName>
        <fullName evidence="1">Uncharacterized protein</fullName>
    </submittedName>
</protein>
<dbReference type="AlphaFoldDB" id="A0A0F4XW26"/>
<name>A0A0F4XW26_9PSED</name>
<proteinExistence type="predicted"/>
<organism evidence="1 2">
    <name type="scientific">Pseudomonas kilonensis</name>
    <dbReference type="NCBI Taxonomy" id="132476"/>
    <lineage>
        <taxon>Bacteria</taxon>
        <taxon>Pseudomonadati</taxon>
        <taxon>Pseudomonadota</taxon>
        <taxon>Gammaproteobacteria</taxon>
        <taxon>Pseudomonadales</taxon>
        <taxon>Pseudomonadaceae</taxon>
        <taxon>Pseudomonas</taxon>
    </lineage>
</organism>
<evidence type="ECO:0000313" key="1">
    <source>
        <dbReference type="EMBL" id="KKA10036.1"/>
    </source>
</evidence>
<evidence type="ECO:0000313" key="2">
    <source>
        <dbReference type="Proteomes" id="UP000033662"/>
    </source>
</evidence>
<dbReference type="EMBL" id="JZXC01000001">
    <property type="protein sequence ID" value="KKA10036.1"/>
    <property type="molecule type" value="Genomic_DNA"/>
</dbReference>
<gene>
    <name evidence="1" type="ORF">VP02_01480</name>
</gene>
<dbReference type="Proteomes" id="UP000033662">
    <property type="component" value="Unassembled WGS sequence"/>
</dbReference>
<reference evidence="1 2" key="1">
    <citation type="submission" date="2015-03" db="EMBL/GenBank/DDBJ databases">
        <title>Pseudomonas fluorescens 1855-344 Genome sequencing and assembly.</title>
        <authorList>
            <person name="Eng W.W.H."/>
            <person name="Gan H.M."/>
            <person name="Savka M.A."/>
        </authorList>
    </citation>
    <scope>NUCLEOTIDE SEQUENCE [LARGE SCALE GENOMIC DNA]</scope>
    <source>
        <strain evidence="1 2">1855-344</strain>
    </source>
</reference>